<feature type="transmembrane region" description="Helical" evidence="6">
    <location>
        <begin position="558"/>
        <end position="581"/>
    </location>
</feature>
<evidence type="ECO:0000313" key="8">
    <source>
        <dbReference type="Proteomes" id="UP000799421"/>
    </source>
</evidence>
<evidence type="ECO:0000256" key="4">
    <source>
        <dbReference type="ARBA" id="ARBA00023136"/>
    </source>
</evidence>
<comment type="subcellular location">
    <subcellularLocation>
        <location evidence="1">Membrane</location>
        <topology evidence="1">Multi-pass membrane protein</topology>
    </subcellularLocation>
</comment>
<feature type="transmembrane region" description="Helical" evidence="6">
    <location>
        <begin position="402"/>
        <end position="420"/>
    </location>
</feature>
<feature type="transmembrane region" description="Helical" evidence="6">
    <location>
        <begin position="470"/>
        <end position="491"/>
    </location>
</feature>
<feature type="compositionally biased region" description="Basic and acidic residues" evidence="5">
    <location>
        <begin position="86"/>
        <end position="98"/>
    </location>
</feature>
<feature type="compositionally biased region" description="Acidic residues" evidence="5">
    <location>
        <begin position="170"/>
        <end position="187"/>
    </location>
</feature>
<keyword evidence="8" id="KW-1185">Reference proteome</keyword>
<sequence length="649" mass="73001">MSSDEIKTFRRRLPWLQDRRVLSEGTAEIQPVQSQSVDVPSQPDVASNPPSEYSSSSPVNIQRHDLDGRYDDDDVSPSSRMPTFEEEGRERLEQERQPAPRVHFQDPGPSILRKSSYQPQFTTAPPRSRSFSDRRRSSAVPRVSPKRNSIDPSQERRPTLTQLPPHLEESSDEDDDDDEDDDVIELAELEHGRPRRSSSLQAQYRPSISRITPRRQSQQALSETIDDMEDLMDEAVSLARNASMQGRPDDVKDIFDSATRTVRRASSALPGEAPAPGIGVRDFADLDVHEHRGSVSIPTAEDAELRRRSKASISQPPRFPRRGTQQNEIRPDYVGEFLDDLQENHPDTMQDIKDEFRPVLTLPEDTGLDFDLGGVGKFFTSGKRRNKRQPIARLWSMSRKRLVAIVACLNTIFIGLVSGIYAGEVPKMQYQIADTEHRVILGNVMLFLGLGLSTLLFWPLPLLHGRKTYILLGFAILLPLQFPQAMVVSSFRAPRTLWRVGLLLPRIFSGIALGFININTLPTLFDLFGCSLMQTSPHEEVVDTFDIRRQGGGVGIWLGYWSWAFTGSLSLGFATGAAIISKLHSSWGFYITVILLAIGCGINVLVPETRKNSHRGSLLTYLDEKERLRRTIARGEVKLHMENTGPKYA</sequence>
<keyword evidence="3 6" id="KW-1133">Transmembrane helix</keyword>
<keyword evidence="2 6" id="KW-0812">Transmembrane</keyword>
<evidence type="ECO:0000256" key="3">
    <source>
        <dbReference type="ARBA" id="ARBA00022989"/>
    </source>
</evidence>
<proteinExistence type="predicted"/>
<evidence type="ECO:0000256" key="5">
    <source>
        <dbReference type="SAM" id="MobiDB-lite"/>
    </source>
</evidence>
<dbReference type="GO" id="GO:0022857">
    <property type="term" value="F:transmembrane transporter activity"/>
    <property type="evidence" value="ECO:0007669"/>
    <property type="project" value="TreeGrafter"/>
</dbReference>
<organism evidence="7 8">
    <name type="scientific">Piedraia hortae CBS 480.64</name>
    <dbReference type="NCBI Taxonomy" id="1314780"/>
    <lineage>
        <taxon>Eukaryota</taxon>
        <taxon>Fungi</taxon>
        <taxon>Dikarya</taxon>
        <taxon>Ascomycota</taxon>
        <taxon>Pezizomycotina</taxon>
        <taxon>Dothideomycetes</taxon>
        <taxon>Dothideomycetidae</taxon>
        <taxon>Capnodiales</taxon>
        <taxon>Piedraiaceae</taxon>
        <taxon>Piedraia</taxon>
    </lineage>
</organism>
<dbReference type="InterPro" id="IPR036259">
    <property type="entry name" value="MFS_trans_sf"/>
</dbReference>
<dbReference type="SUPFAM" id="SSF103473">
    <property type="entry name" value="MFS general substrate transporter"/>
    <property type="match status" value="1"/>
</dbReference>
<evidence type="ECO:0000256" key="1">
    <source>
        <dbReference type="ARBA" id="ARBA00004141"/>
    </source>
</evidence>
<feature type="transmembrane region" description="Helical" evidence="6">
    <location>
        <begin position="587"/>
        <end position="606"/>
    </location>
</feature>
<dbReference type="Proteomes" id="UP000799421">
    <property type="component" value="Unassembled WGS sequence"/>
</dbReference>
<feature type="compositionally biased region" description="Low complexity" evidence="5">
    <location>
        <begin position="47"/>
        <end position="58"/>
    </location>
</feature>
<dbReference type="EMBL" id="MU006014">
    <property type="protein sequence ID" value="KAF2858241.1"/>
    <property type="molecule type" value="Genomic_DNA"/>
</dbReference>
<dbReference type="AlphaFoldDB" id="A0A6A7BSL6"/>
<feature type="transmembrane region" description="Helical" evidence="6">
    <location>
        <begin position="440"/>
        <end position="458"/>
    </location>
</feature>
<keyword evidence="4 6" id="KW-0472">Membrane</keyword>
<dbReference type="OrthoDB" id="10250282at2759"/>
<evidence type="ECO:0008006" key="9">
    <source>
        <dbReference type="Google" id="ProtNLM"/>
    </source>
</evidence>
<name>A0A6A7BSL6_9PEZI</name>
<protein>
    <recommendedName>
        <fullName evidence="9">MFS general substrate transporter</fullName>
    </recommendedName>
</protein>
<accession>A0A6A7BSL6</accession>
<evidence type="ECO:0000313" key="7">
    <source>
        <dbReference type="EMBL" id="KAF2858241.1"/>
    </source>
</evidence>
<dbReference type="Gene3D" id="1.20.1250.20">
    <property type="entry name" value="MFS general substrate transporter like domains"/>
    <property type="match status" value="1"/>
</dbReference>
<feature type="region of interest" description="Disordered" evidence="5">
    <location>
        <begin position="26"/>
        <end position="221"/>
    </location>
</feature>
<dbReference type="GO" id="GO:0005886">
    <property type="term" value="C:plasma membrane"/>
    <property type="evidence" value="ECO:0007669"/>
    <property type="project" value="TreeGrafter"/>
</dbReference>
<feature type="compositionally biased region" description="Polar residues" evidence="5">
    <location>
        <begin position="113"/>
        <end position="125"/>
    </location>
</feature>
<dbReference type="PANTHER" id="PTHR23502">
    <property type="entry name" value="MAJOR FACILITATOR SUPERFAMILY"/>
    <property type="match status" value="1"/>
</dbReference>
<feature type="region of interest" description="Disordered" evidence="5">
    <location>
        <begin position="294"/>
        <end position="330"/>
    </location>
</feature>
<feature type="compositionally biased region" description="Polar residues" evidence="5">
    <location>
        <begin position="197"/>
        <end position="221"/>
    </location>
</feature>
<gene>
    <name evidence="7" type="ORF">K470DRAFT_136348</name>
</gene>
<dbReference type="PANTHER" id="PTHR23502:SF76">
    <property type="entry name" value="POLYAMINE TRANSPORT PROTEIN"/>
    <property type="match status" value="1"/>
</dbReference>
<feature type="transmembrane region" description="Helical" evidence="6">
    <location>
        <begin position="497"/>
        <end position="518"/>
    </location>
</feature>
<evidence type="ECO:0000256" key="6">
    <source>
        <dbReference type="SAM" id="Phobius"/>
    </source>
</evidence>
<reference evidence="7" key="1">
    <citation type="journal article" date="2020" name="Stud. Mycol.">
        <title>101 Dothideomycetes genomes: a test case for predicting lifestyles and emergence of pathogens.</title>
        <authorList>
            <person name="Haridas S."/>
            <person name="Albert R."/>
            <person name="Binder M."/>
            <person name="Bloem J."/>
            <person name="Labutti K."/>
            <person name="Salamov A."/>
            <person name="Andreopoulos B."/>
            <person name="Baker S."/>
            <person name="Barry K."/>
            <person name="Bills G."/>
            <person name="Bluhm B."/>
            <person name="Cannon C."/>
            <person name="Castanera R."/>
            <person name="Culley D."/>
            <person name="Daum C."/>
            <person name="Ezra D."/>
            <person name="Gonzalez J."/>
            <person name="Henrissat B."/>
            <person name="Kuo A."/>
            <person name="Liang C."/>
            <person name="Lipzen A."/>
            <person name="Lutzoni F."/>
            <person name="Magnuson J."/>
            <person name="Mondo S."/>
            <person name="Nolan M."/>
            <person name="Ohm R."/>
            <person name="Pangilinan J."/>
            <person name="Park H.-J."/>
            <person name="Ramirez L."/>
            <person name="Alfaro M."/>
            <person name="Sun H."/>
            <person name="Tritt A."/>
            <person name="Yoshinaga Y."/>
            <person name="Zwiers L.-H."/>
            <person name="Turgeon B."/>
            <person name="Goodwin S."/>
            <person name="Spatafora J."/>
            <person name="Crous P."/>
            <person name="Grigoriev I."/>
        </authorList>
    </citation>
    <scope>NUCLEOTIDE SEQUENCE</scope>
    <source>
        <strain evidence="7">CBS 480.64</strain>
    </source>
</reference>
<evidence type="ECO:0000256" key="2">
    <source>
        <dbReference type="ARBA" id="ARBA00022692"/>
    </source>
</evidence>